<keyword evidence="1" id="KW-0812">Transmembrane</keyword>
<keyword evidence="3" id="KW-1185">Reference proteome</keyword>
<feature type="transmembrane region" description="Helical" evidence="1">
    <location>
        <begin position="45"/>
        <end position="67"/>
    </location>
</feature>
<protein>
    <recommendedName>
        <fullName evidence="4">Transmembrane protein</fullName>
    </recommendedName>
</protein>
<dbReference type="PANTHER" id="PTHR34189:SF4">
    <property type="entry name" value="TRANSMEMBRANE PROTEIN"/>
    <property type="match status" value="1"/>
</dbReference>
<dbReference type="AlphaFoldDB" id="A0AAN9FMH9"/>
<accession>A0AAN9FMH9</accession>
<evidence type="ECO:0008006" key="4">
    <source>
        <dbReference type="Google" id="ProtNLM"/>
    </source>
</evidence>
<gene>
    <name evidence="2" type="ORF">RJT34_24133</name>
</gene>
<sequence length="119" mass="13456">MHRSASLNRFSDDYFKSMTSSPSQGIRTYDPVAELAKKELARVRFAENAVHLIPFVIFLCAIILWFFSNPDIGIEDAKIEGLNLEGEIESDSDDGTQTSMLPTMNLADTSVYLSRRTYR</sequence>
<keyword evidence="1" id="KW-1133">Transmembrane helix</keyword>
<evidence type="ECO:0000256" key="1">
    <source>
        <dbReference type="SAM" id="Phobius"/>
    </source>
</evidence>
<dbReference type="Proteomes" id="UP001359559">
    <property type="component" value="Unassembled WGS sequence"/>
</dbReference>
<reference evidence="2 3" key="1">
    <citation type="submission" date="2024-01" db="EMBL/GenBank/DDBJ databases">
        <title>The genomes of 5 underutilized Papilionoideae crops provide insights into root nodulation and disease resistance.</title>
        <authorList>
            <person name="Yuan L."/>
        </authorList>
    </citation>
    <scope>NUCLEOTIDE SEQUENCE [LARGE SCALE GENOMIC DNA]</scope>
    <source>
        <strain evidence="2">LY-2023</strain>
        <tissue evidence="2">Leaf</tissue>
    </source>
</reference>
<organism evidence="2 3">
    <name type="scientific">Clitoria ternatea</name>
    <name type="common">Butterfly pea</name>
    <dbReference type="NCBI Taxonomy" id="43366"/>
    <lineage>
        <taxon>Eukaryota</taxon>
        <taxon>Viridiplantae</taxon>
        <taxon>Streptophyta</taxon>
        <taxon>Embryophyta</taxon>
        <taxon>Tracheophyta</taxon>
        <taxon>Spermatophyta</taxon>
        <taxon>Magnoliopsida</taxon>
        <taxon>eudicotyledons</taxon>
        <taxon>Gunneridae</taxon>
        <taxon>Pentapetalae</taxon>
        <taxon>rosids</taxon>
        <taxon>fabids</taxon>
        <taxon>Fabales</taxon>
        <taxon>Fabaceae</taxon>
        <taxon>Papilionoideae</taxon>
        <taxon>50 kb inversion clade</taxon>
        <taxon>NPAAA clade</taxon>
        <taxon>indigoferoid/millettioid clade</taxon>
        <taxon>Phaseoleae</taxon>
        <taxon>Clitoria</taxon>
    </lineage>
</organism>
<keyword evidence="1" id="KW-0472">Membrane</keyword>
<evidence type="ECO:0000313" key="3">
    <source>
        <dbReference type="Proteomes" id="UP001359559"/>
    </source>
</evidence>
<dbReference type="PANTHER" id="PTHR34189">
    <property type="entry name" value="TRANSMEMBRANE PROTEIN"/>
    <property type="match status" value="1"/>
</dbReference>
<name>A0AAN9FMH9_CLITE</name>
<dbReference type="EMBL" id="JAYKXN010000006">
    <property type="protein sequence ID" value="KAK7279089.1"/>
    <property type="molecule type" value="Genomic_DNA"/>
</dbReference>
<evidence type="ECO:0000313" key="2">
    <source>
        <dbReference type="EMBL" id="KAK7279089.1"/>
    </source>
</evidence>
<comment type="caution">
    <text evidence="2">The sequence shown here is derived from an EMBL/GenBank/DDBJ whole genome shotgun (WGS) entry which is preliminary data.</text>
</comment>
<proteinExistence type="predicted"/>